<dbReference type="InterPro" id="IPR057710">
    <property type="entry name" value="DUF7950"/>
</dbReference>
<feature type="compositionally biased region" description="Low complexity" evidence="1">
    <location>
        <begin position="40"/>
        <end position="59"/>
    </location>
</feature>
<dbReference type="PANTHER" id="PTHR33595">
    <property type="entry name" value="VON WILLEBRAND FACTOR A DOMAIN PROTEIN"/>
    <property type="match status" value="1"/>
</dbReference>
<reference evidence="4" key="1">
    <citation type="journal article" date="2018" name="Gigascience">
        <title>Genome assembly of the Pink Ipe (Handroanthus impetiginosus, Bignoniaceae), a highly valued, ecologically keystone Neotropical timber forest tree.</title>
        <authorList>
            <person name="Silva-Junior O.B."/>
            <person name="Grattapaglia D."/>
            <person name="Novaes E."/>
            <person name="Collevatti R.G."/>
        </authorList>
    </citation>
    <scope>NUCLEOTIDE SEQUENCE [LARGE SCALE GENOMIC DNA]</scope>
    <source>
        <strain evidence="4">cv. UFG-1</strain>
    </source>
</reference>
<evidence type="ECO:0000313" key="3">
    <source>
        <dbReference type="EMBL" id="PIN03897.1"/>
    </source>
</evidence>
<dbReference type="OrthoDB" id="1898295at2759"/>
<evidence type="ECO:0000313" key="4">
    <source>
        <dbReference type="Proteomes" id="UP000231279"/>
    </source>
</evidence>
<feature type="domain" description="DUF7950" evidence="2">
    <location>
        <begin position="162"/>
        <end position="221"/>
    </location>
</feature>
<evidence type="ECO:0000256" key="1">
    <source>
        <dbReference type="SAM" id="MobiDB-lite"/>
    </source>
</evidence>
<dbReference type="AlphaFoldDB" id="A0A2G9GF51"/>
<proteinExistence type="predicted"/>
<evidence type="ECO:0000259" key="2">
    <source>
        <dbReference type="Pfam" id="PF25821"/>
    </source>
</evidence>
<dbReference type="STRING" id="429701.A0A2G9GF51"/>
<feature type="region of interest" description="Disordered" evidence="1">
    <location>
        <begin position="32"/>
        <end position="122"/>
    </location>
</feature>
<comment type="caution">
    <text evidence="3">The sequence shown here is derived from an EMBL/GenBank/DDBJ whole genome shotgun (WGS) entry which is preliminary data.</text>
</comment>
<accession>A0A2G9GF51</accession>
<sequence length="279" mass="30206">MDQGGGGGCCIARYAGGSYDMSKVDRIMLRFRPIAPKPATNNSSPSSGGSSTPENSEPSVKTGRGKRRRPAKDGNVKKFPVKRRKASPENTDSGGSVSDGEKVVKTLPLLPEAPDVKETPKRASKEEFPLWMQFGDAGRVGPSLGHVGLENLTAALGRRVVVESWVKVECVTETWTVDCYGWYGLGRTDEEKMMSLDIDTCPGFVSDGMNRVRWTNAAYRKETALPVGCAAFTCRVRVVTCGKEKSSKTVPCDVWKMDCGGFAWRLDTTAALSLGRLGN</sequence>
<organism evidence="3 4">
    <name type="scientific">Handroanthus impetiginosus</name>
    <dbReference type="NCBI Taxonomy" id="429701"/>
    <lineage>
        <taxon>Eukaryota</taxon>
        <taxon>Viridiplantae</taxon>
        <taxon>Streptophyta</taxon>
        <taxon>Embryophyta</taxon>
        <taxon>Tracheophyta</taxon>
        <taxon>Spermatophyta</taxon>
        <taxon>Magnoliopsida</taxon>
        <taxon>eudicotyledons</taxon>
        <taxon>Gunneridae</taxon>
        <taxon>Pentapetalae</taxon>
        <taxon>asterids</taxon>
        <taxon>lamiids</taxon>
        <taxon>Lamiales</taxon>
        <taxon>Bignoniaceae</taxon>
        <taxon>Crescentiina</taxon>
        <taxon>Tabebuia alliance</taxon>
        <taxon>Handroanthus</taxon>
    </lineage>
</organism>
<protein>
    <recommendedName>
        <fullName evidence="2">DUF7950 domain-containing protein</fullName>
    </recommendedName>
</protein>
<feature type="domain" description="DUF7950" evidence="2">
    <location>
        <begin position="224"/>
        <end position="273"/>
    </location>
</feature>
<dbReference type="Proteomes" id="UP000231279">
    <property type="component" value="Unassembled WGS sequence"/>
</dbReference>
<dbReference type="PANTHER" id="PTHR33595:SF7">
    <property type="entry name" value="OS12G0242500 PROTEIN"/>
    <property type="match status" value="1"/>
</dbReference>
<name>A0A2G9GF51_9LAMI</name>
<gene>
    <name evidence="3" type="ORF">CDL12_23572</name>
</gene>
<keyword evidence="4" id="KW-1185">Reference proteome</keyword>
<dbReference type="EMBL" id="NKXS01005352">
    <property type="protein sequence ID" value="PIN03897.1"/>
    <property type="molecule type" value="Genomic_DNA"/>
</dbReference>
<dbReference type="Pfam" id="PF25821">
    <property type="entry name" value="DUF7950"/>
    <property type="match status" value="2"/>
</dbReference>